<keyword evidence="2" id="KW-1185">Reference proteome</keyword>
<evidence type="ECO:0000313" key="2">
    <source>
        <dbReference type="Proteomes" id="UP000030185"/>
    </source>
</evidence>
<name>A0A098LNB2_9BACT</name>
<evidence type="ECO:0000313" key="1">
    <source>
        <dbReference type="EMBL" id="GAL87812.1"/>
    </source>
</evidence>
<protein>
    <submittedName>
        <fullName evidence="1">Uncharacterized protein</fullName>
    </submittedName>
</protein>
<reference evidence="1 2" key="1">
    <citation type="submission" date="2014-09" db="EMBL/GenBank/DDBJ databases">
        <title>Sporocytophaga myxococcoides PG-01 genome sequencing.</title>
        <authorList>
            <person name="Liu L."/>
            <person name="Gao P.J."/>
            <person name="Chen G.J."/>
            <person name="Wang L.S."/>
        </authorList>
    </citation>
    <scope>NUCLEOTIDE SEQUENCE [LARGE SCALE GENOMIC DNA]</scope>
    <source>
        <strain evidence="1 2">PG-01</strain>
    </source>
</reference>
<dbReference type="EMBL" id="BBLT01000032">
    <property type="protein sequence ID" value="GAL87812.1"/>
    <property type="molecule type" value="Genomic_DNA"/>
</dbReference>
<proteinExistence type="predicted"/>
<dbReference type="Proteomes" id="UP000030185">
    <property type="component" value="Unassembled WGS sequence"/>
</dbReference>
<accession>A0A098LNB2</accession>
<dbReference type="AlphaFoldDB" id="A0A098LNB2"/>
<comment type="caution">
    <text evidence="1">The sequence shown here is derived from an EMBL/GenBank/DDBJ whole genome shotgun (WGS) entry which is preliminary data.</text>
</comment>
<sequence length="161" mass="18373">MSKRSRPGEEIDYQIPRFRGEAQNPVHQLQRLGCRKHVFVPPLWQHTVQLLFRILCMSDLFVCPQRLWNHALLHFRQEPLDAGRVVAVLTPPNPAILVQLVKFRLGHPPIRTSRRTFDHTARGARDRVSSFAIEVPCSQVARGPHASFVLVGIFVCLVLTS</sequence>
<gene>
    <name evidence="1" type="ORF">MYP_5044</name>
</gene>
<organism evidence="1 2">
    <name type="scientific">Sporocytophaga myxococcoides</name>
    <dbReference type="NCBI Taxonomy" id="153721"/>
    <lineage>
        <taxon>Bacteria</taxon>
        <taxon>Pseudomonadati</taxon>
        <taxon>Bacteroidota</taxon>
        <taxon>Cytophagia</taxon>
        <taxon>Cytophagales</taxon>
        <taxon>Cytophagaceae</taxon>
        <taxon>Sporocytophaga</taxon>
    </lineage>
</organism>